<dbReference type="Proteomes" id="UP000298652">
    <property type="component" value="Chromosome 4"/>
</dbReference>
<evidence type="ECO:0000313" key="3">
    <source>
        <dbReference type="Proteomes" id="UP000298652"/>
    </source>
</evidence>
<feature type="region of interest" description="Disordered" evidence="1">
    <location>
        <begin position="1"/>
        <end position="56"/>
    </location>
</feature>
<reference evidence="2" key="1">
    <citation type="submission" date="2019-03" db="EMBL/GenBank/DDBJ databases">
        <title>WGS assembly of Setaria viridis.</title>
        <authorList>
            <person name="Huang P."/>
            <person name="Jenkins J."/>
            <person name="Grimwood J."/>
            <person name="Barry K."/>
            <person name="Healey A."/>
            <person name="Mamidi S."/>
            <person name="Sreedasyam A."/>
            <person name="Shu S."/>
            <person name="Feldman M."/>
            <person name="Wu J."/>
            <person name="Yu Y."/>
            <person name="Chen C."/>
            <person name="Johnson J."/>
            <person name="Rokhsar D."/>
            <person name="Baxter I."/>
            <person name="Schmutz J."/>
            <person name="Brutnell T."/>
            <person name="Kellogg E."/>
        </authorList>
    </citation>
    <scope>NUCLEOTIDE SEQUENCE [LARGE SCALE GENOMIC DNA]</scope>
</reference>
<dbReference type="EMBL" id="CM016555">
    <property type="protein sequence ID" value="TKW22540.1"/>
    <property type="molecule type" value="Genomic_DNA"/>
</dbReference>
<organism evidence="2 3">
    <name type="scientific">Setaria viridis</name>
    <name type="common">Green bristlegrass</name>
    <name type="synonym">Setaria italica subsp. viridis</name>
    <dbReference type="NCBI Taxonomy" id="4556"/>
    <lineage>
        <taxon>Eukaryota</taxon>
        <taxon>Viridiplantae</taxon>
        <taxon>Streptophyta</taxon>
        <taxon>Embryophyta</taxon>
        <taxon>Tracheophyta</taxon>
        <taxon>Spermatophyta</taxon>
        <taxon>Magnoliopsida</taxon>
        <taxon>Liliopsida</taxon>
        <taxon>Poales</taxon>
        <taxon>Poaceae</taxon>
        <taxon>PACMAD clade</taxon>
        <taxon>Panicoideae</taxon>
        <taxon>Panicodae</taxon>
        <taxon>Paniceae</taxon>
        <taxon>Cenchrinae</taxon>
        <taxon>Setaria</taxon>
    </lineage>
</organism>
<evidence type="ECO:0000256" key="1">
    <source>
        <dbReference type="SAM" id="MobiDB-lite"/>
    </source>
</evidence>
<dbReference type="Gramene" id="TKW22540">
    <property type="protein sequence ID" value="TKW22540"/>
    <property type="gene ID" value="SEVIR_4G235400v2"/>
</dbReference>
<name>A0A4U6V0H4_SETVI</name>
<evidence type="ECO:0000313" key="2">
    <source>
        <dbReference type="EMBL" id="TKW22540.1"/>
    </source>
</evidence>
<gene>
    <name evidence="2" type="ORF">SEVIR_4G235400v2</name>
</gene>
<sequence>MAEQWPEMGERRGGATAEDGEAAAGDGGRAVETERRARRGGGLRRGREENRWDFPQSDGRLDFTPYCFVRCGGRNRFVHCESSSIYYLSFFSQMFQGALRLTNLQAHENKKKLQARENQYFLVFVQNISKHDIKRMKREISDRTKKIWKGTDLM</sequence>
<dbReference type="AlphaFoldDB" id="A0A4U6V0H4"/>
<proteinExistence type="predicted"/>
<protein>
    <submittedName>
        <fullName evidence="2">Uncharacterized protein</fullName>
    </submittedName>
</protein>
<keyword evidence="3" id="KW-1185">Reference proteome</keyword>
<accession>A0A4U6V0H4</accession>